<reference evidence="1" key="2">
    <citation type="submission" date="2025-03" db="EMBL/GenBank/DDBJ databases">
        <authorList>
            <consortium name="ELIXIR-Norway"/>
            <consortium name="Elixir Norway"/>
        </authorList>
    </citation>
    <scope>NUCLEOTIDE SEQUENCE</scope>
</reference>
<organism evidence="1 2">
    <name type="scientific">Rangifer tarandus platyrhynchus</name>
    <name type="common">Svalbard reindeer</name>
    <dbReference type="NCBI Taxonomy" id="3082113"/>
    <lineage>
        <taxon>Eukaryota</taxon>
        <taxon>Metazoa</taxon>
        <taxon>Chordata</taxon>
        <taxon>Craniata</taxon>
        <taxon>Vertebrata</taxon>
        <taxon>Euteleostomi</taxon>
        <taxon>Mammalia</taxon>
        <taxon>Eutheria</taxon>
        <taxon>Laurasiatheria</taxon>
        <taxon>Artiodactyla</taxon>
        <taxon>Ruminantia</taxon>
        <taxon>Pecora</taxon>
        <taxon>Cervidae</taxon>
        <taxon>Odocoileinae</taxon>
        <taxon>Rangifer</taxon>
    </lineage>
</organism>
<name>A0AC59ZAS4_RANTA</name>
<evidence type="ECO:0000313" key="2">
    <source>
        <dbReference type="Proteomes" id="UP001162501"/>
    </source>
</evidence>
<protein>
    <submittedName>
        <fullName evidence="1">Uncharacterized protein</fullName>
    </submittedName>
</protein>
<gene>
    <name evidence="1" type="ORF">MRATA1EN22A_LOCUS16199</name>
</gene>
<accession>A0AC59ZAS4</accession>
<dbReference type="Proteomes" id="UP001162501">
    <property type="component" value="Chromosome 26"/>
</dbReference>
<proteinExistence type="predicted"/>
<evidence type="ECO:0000313" key="1">
    <source>
        <dbReference type="EMBL" id="CAN0348013.1"/>
    </source>
</evidence>
<dbReference type="EMBL" id="OX596110">
    <property type="protein sequence ID" value="CAN0348013.1"/>
    <property type="molecule type" value="Genomic_DNA"/>
</dbReference>
<sequence>MPSSRDLSPVGKHRRPRREDSEPRKHFPSTFPTPAGQDRALGHRGKSRLTCDPRHNGGGGGAPLRARPRGGPRSWARAHVPPSIAQ</sequence>
<reference evidence="1" key="1">
    <citation type="submission" date="2023-05" db="EMBL/GenBank/DDBJ databases">
        <authorList>
            <consortium name="ELIXIR-Norway"/>
        </authorList>
    </citation>
    <scope>NUCLEOTIDE SEQUENCE</scope>
</reference>